<evidence type="ECO:0000313" key="3">
    <source>
        <dbReference type="EMBL" id="GMR52980.1"/>
    </source>
</evidence>
<feature type="compositionally biased region" description="Pro residues" evidence="1">
    <location>
        <begin position="212"/>
        <end position="229"/>
    </location>
</feature>
<evidence type="ECO:0000256" key="2">
    <source>
        <dbReference type="SAM" id="Phobius"/>
    </source>
</evidence>
<keyword evidence="2" id="KW-0472">Membrane</keyword>
<sequence length="317" mass="35599">MCVVTCCGGRGCGGCCSCLTCCFPLRGCVYFFVVLSFLLQLAMCLFFLLFEVWYVFIGVAVILLSHLYFIFVSRGRNFFLLHLFSAYSSLWSLIYVGLFVWSAVIEIWPDSDSPMWHHCYAGYYYDDPYTYPYDDNKYYDCRDYVRSMGWVLMIESLVAAIVQGYTSRLLFAYKKWLELQAVKNRLDHRHSQHSPHVTVITNTPVYTIQPPSAAPYQPPPPPPPPPSAMQPPVSAVQYPQTGTPYPQGNALLPPQSSAVLPTAPPVSPVPTPDTNRRTYPEVPSSSSHLEAPPPYAAAVGEGEKGGAYQNYGYQQKY</sequence>
<keyword evidence="2" id="KW-1133">Transmembrane helix</keyword>
<feature type="transmembrane region" description="Helical" evidence="2">
    <location>
        <begin position="54"/>
        <end position="72"/>
    </location>
</feature>
<feature type="transmembrane region" description="Helical" evidence="2">
    <location>
        <begin position="29"/>
        <end position="48"/>
    </location>
</feature>
<dbReference type="Proteomes" id="UP001328107">
    <property type="component" value="Unassembled WGS sequence"/>
</dbReference>
<name>A0AAN5I6C7_9BILA</name>
<comment type="caution">
    <text evidence="3">The sequence shown here is derived from an EMBL/GenBank/DDBJ whole genome shotgun (WGS) entry which is preliminary data.</text>
</comment>
<evidence type="ECO:0000313" key="4">
    <source>
        <dbReference type="Proteomes" id="UP001328107"/>
    </source>
</evidence>
<dbReference type="AlphaFoldDB" id="A0AAN5I6C7"/>
<protein>
    <submittedName>
        <fullName evidence="3">Uncharacterized protein</fullName>
    </submittedName>
</protein>
<keyword evidence="4" id="KW-1185">Reference proteome</keyword>
<reference evidence="4" key="1">
    <citation type="submission" date="2022-10" db="EMBL/GenBank/DDBJ databases">
        <title>Genome assembly of Pristionchus species.</title>
        <authorList>
            <person name="Yoshida K."/>
            <person name="Sommer R.J."/>
        </authorList>
    </citation>
    <scope>NUCLEOTIDE SEQUENCE [LARGE SCALE GENOMIC DNA]</scope>
    <source>
        <strain evidence="4">RS5460</strain>
    </source>
</reference>
<feature type="transmembrane region" description="Helical" evidence="2">
    <location>
        <begin position="147"/>
        <end position="166"/>
    </location>
</feature>
<dbReference type="EMBL" id="BTRK01000005">
    <property type="protein sequence ID" value="GMR52980.1"/>
    <property type="molecule type" value="Genomic_DNA"/>
</dbReference>
<proteinExistence type="predicted"/>
<organism evidence="3 4">
    <name type="scientific">Pristionchus mayeri</name>
    <dbReference type="NCBI Taxonomy" id="1317129"/>
    <lineage>
        <taxon>Eukaryota</taxon>
        <taxon>Metazoa</taxon>
        <taxon>Ecdysozoa</taxon>
        <taxon>Nematoda</taxon>
        <taxon>Chromadorea</taxon>
        <taxon>Rhabditida</taxon>
        <taxon>Rhabditina</taxon>
        <taxon>Diplogasteromorpha</taxon>
        <taxon>Diplogasteroidea</taxon>
        <taxon>Neodiplogasteridae</taxon>
        <taxon>Pristionchus</taxon>
    </lineage>
</organism>
<feature type="compositionally biased region" description="Polar residues" evidence="1">
    <location>
        <begin position="237"/>
        <end position="246"/>
    </location>
</feature>
<gene>
    <name evidence="3" type="ORF">PMAYCL1PPCAC_23175</name>
</gene>
<feature type="region of interest" description="Disordered" evidence="1">
    <location>
        <begin position="208"/>
        <end position="317"/>
    </location>
</feature>
<accession>A0AAN5I6C7</accession>
<feature type="transmembrane region" description="Helical" evidence="2">
    <location>
        <begin position="79"/>
        <end position="105"/>
    </location>
</feature>
<keyword evidence="2" id="KW-0812">Transmembrane</keyword>
<evidence type="ECO:0000256" key="1">
    <source>
        <dbReference type="SAM" id="MobiDB-lite"/>
    </source>
</evidence>
<feature type="compositionally biased region" description="Pro residues" evidence="1">
    <location>
        <begin position="262"/>
        <end position="271"/>
    </location>
</feature>